<dbReference type="EMBL" id="UINC01065224">
    <property type="protein sequence ID" value="SVB94658.1"/>
    <property type="molecule type" value="Genomic_DNA"/>
</dbReference>
<dbReference type="AlphaFoldDB" id="A0A382I532"/>
<gene>
    <name evidence="1" type="ORF">METZ01_LOCUS247512</name>
</gene>
<organism evidence="1">
    <name type="scientific">marine metagenome</name>
    <dbReference type="NCBI Taxonomy" id="408172"/>
    <lineage>
        <taxon>unclassified sequences</taxon>
        <taxon>metagenomes</taxon>
        <taxon>ecological metagenomes</taxon>
    </lineage>
</organism>
<sequence length="36" mass="3848">MIVALPKALTLRVFPQGNPLKRIGSRPAVNFGSLKG</sequence>
<name>A0A382I532_9ZZZZ</name>
<accession>A0A382I532</accession>
<reference evidence="1" key="1">
    <citation type="submission" date="2018-05" db="EMBL/GenBank/DDBJ databases">
        <authorList>
            <person name="Lanie J.A."/>
            <person name="Ng W.-L."/>
            <person name="Kazmierczak K.M."/>
            <person name="Andrzejewski T.M."/>
            <person name="Davidsen T.M."/>
            <person name="Wayne K.J."/>
            <person name="Tettelin H."/>
            <person name="Glass J.I."/>
            <person name="Rusch D."/>
            <person name="Podicherti R."/>
            <person name="Tsui H.-C.T."/>
            <person name="Winkler M.E."/>
        </authorList>
    </citation>
    <scope>NUCLEOTIDE SEQUENCE</scope>
</reference>
<evidence type="ECO:0000313" key="1">
    <source>
        <dbReference type="EMBL" id="SVB94658.1"/>
    </source>
</evidence>
<protein>
    <submittedName>
        <fullName evidence="1">Uncharacterized protein</fullName>
    </submittedName>
</protein>
<feature type="non-terminal residue" evidence="1">
    <location>
        <position position="36"/>
    </location>
</feature>
<proteinExistence type="predicted"/>